<name>A0ABM8YW98_9PROT</name>
<keyword evidence="2" id="KW-1185">Reference proteome</keyword>
<dbReference type="RefSeq" id="WP_239795801.1">
    <property type="nucleotide sequence ID" value="NZ_OU912926.1"/>
</dbReference>
<evidence type="ECO:0000313" key="2">
    <source>
        <dbReference type="Proteomes" id="UP000839052"/>
    </source>
</evidence>
<dbReference type="Proteomes" id="UP000839052">
    <property type="component" value="Chromosome"/>
</dbReference>
<evidence type="ECO:0000313" key="1">
    <source>
        <dbReference type="EMBL" id="CAG9931738.1"/>
    </source>
</evidence>
<reference evidence="1 2" key="1">
    <citation type="submission" date="2021-10" db="EMBL/GenBank/DDBJ databases">
        <authorList>
            <person name="Koch H."/>
        </authorList>
    </citation>
    <scope>NUCLEOTIDE SEQUENCE [LARGE SCALE GENOMIC DNA]</scope>
    <source>
        <strain evidence="1">6680</strain>
    </source>
</reference>
<proteinExistence type="predicted"/>
<accession>A0ABM8YW98</accession>
<gene>
    <name evidence="1" type="ORF">NTG6680_0485</name>
</gene>
<dbReference type="EMBL" id="OU912926">
    <property type="protein sequence ID" value="CAG9931738.1"/>
    <property type="molecule type" value="Genomic_DNA"/>
</dbReference>
<sequence>MTQRLLTPYQSQYYAWLLTRRAASDTVESLASTLVDSQVDLNPLPGRGLTVWRKLILIGHCLIARMPRDCLACVEG</sequence>
<protein>
    <submittedName>
        <fullName evidence="1">Uncharacterized protein</fullName>
    </submittedName>
</protein>
<organism evidence="1 2">
    <name type="scientific">Candidatus Nitrotoga arctica</name>
    <dbReference type="NCBI Taxonomy" id="453162"/>
    <lineage>
        <taxon>Bacteria</taxon>
        <taxon>Pseudomonadati</taxon>
        <taxon>Pseudomonadota</taxon>
        <taxon>Betaproteobacteria</taxon>
        <taxon>Nitrosomonadales</taxon>
        <taxon>Gallionellaceae</taxon>
        <taxon>Candidatus Nitrotoga</taxon>
    </lineage>
</organism>